<evidence type="ECO:0000256" key="2">
    <source>
        <dbReference type="SAM" id="Phobius"/>
    </source>
</evidence>
<evidence type="ECO:0000313" key="4">
    <source>
        <dbReference type="EMBL" id="NDV11678.1"/>
    </source>
</evidence>
<comment type="caution">
    <text evidence="4">The sequence shown here is derived from an EMBL/GenBank/DDBJ whole genome shotgun (WGS) entry which is preliminary data.</text>
</comment>
<keyword evidence="1" id="KW-1188">Viral release from host cell</keyword>
<feature type="transmembrane region" description="Helical" evidence="2">
    <location>
        <begin position="417"/>
        <end position="437"/>
    </location>
</feature>
<keyword evidence="2" id="KW-0812">Transmembrane</keyword>
<gene>
    <name evidence="4" type="ORF">GZH52_02550</name>
</gene>
<dbReference type="EMBL" id="JAAGAA010000002">
    <property type="protein sequence ID" value="NDV11678.1"/>
    <property type="molecule type" value="Genomic_DNA"/>
</dbReference>
<reference evidence="4 5" key="1">
    <citation type="submission" date="2020-02" db="EMBL/GenBank/DDBJ databases">
        <authorList>
            <person name="Yang Z."/>
        </authorList>
    </citation>
    <scope>NUCLEOTIDE SEQUENCE [LARGE SCALE GENOMIC DNA]</scope>
    <source>
        <strain evidence="4 5">HX-7-9</strain>
    </source>
</reference>
<name>A0A6B2KNE2_9NEIS</name>
<accession>A0A6B2KNE2</accession>
<protein>
    <submittedName>
        <fullName evidence="4">Phage tail tape measure protein</fullName>
    </submittedName>
</protein>
<dbReference type="PANTHER" id="PTHR37813">
    <property type="entry name" value="FELS-2 PROPHAGE PROTEIN"/>
    <property type="match status" value="1"/>
</dbReference>
<dbReference type="AlphaFoldDB" id="A0A6B2KNE2"/>
<sequence length="617" mass="64920">MADKFQLKALITGVDQLSPKLDGIRKNVASLRKSLRQSGMAEIDFGAVAAVTAPLVGAVKAAIDFESSMADVRKVVDFDTPQQFAQMSDEIREMSLRLPMAAKDIAAIYAQGGSAGIARSELQGFADDAVKMGVAFGLTAQESGEQMAAWRASMGLTQDGVRALSDQINYLDAAGNSSAKNVAAVVTRVGAIGKVAGLSSGTVAALAATMDAVKVPSDVAATGIKNFVLALTQGNAATKSQKETLQALRLDASKVAQSMQVDSKGTVLDILQRIKSIDPSKQASVLSELFGKESIEAIAPFLSNLDMLKTNLLLVGDSTGYAGSMQKEFDLRAQTTANSLQLFWNRITDVGIAVGSVLLPPLNEFMAVVGPMITSMSSMAAANPWLIKGLLGAGAAVLGLRVAGMALVGALNLANMAMRMSPIGMFAMAAGFVVANWKDIGPFFSRMWAGIRSVFDAGVGFVKTYLGWTPLGVVLNNWEPLKAFFSALWGGIKLLFDVAWQGIKFGFENFTPLGLLIKNWEPIVAYFKSLWEKVRPIIEPLMGAAKGFGGAVSGAAGRALNAGTSVIKGATQAARAELTVNLNNAPAGTRVERPATSNTRLTVNQNTGRRSLAPTSN</sequence>
<dbReference type="Proteomes" id="UP000482578">
    <property type="component" value="Unassembled WGS sequence"/>
</dbReference>
<keyword evidence="2" id="KW-0472">Membrane</keyword>
<keyword evidence="5" id="KW-1185">Reference proteome</keyword>
<keyword evidence="2" id="KW-1133">Transmembrane helix</keyword>
<dbReference type="NCBIfam" id="TIGR01760">
    <property type="entry name" value="tape_meas_TP901"/>
    <property type="match status" value="1"/>
</dbReference>
<feature type="domain" description="Phage tail tape measure protein" evidence="3">
    <location>
        <begin position="89"/>
        <end position="291"/>
    </location>
</feature>
<dbReference type="RefSeq" id="WP_163314947.1">
    <property type="nucleotide sequence ID" value="NZ_JAAGAA010000002.1"/>
</dbReference>
<dbReference type="Pfam" id="PF10145">
    <property type="entry name" value="PhageMin_Tail"/>
    <property type="match status" value="1"/>
</dbReference>
<feature type="transmembrane region" description="Helical" evidence="2">
    <location>
        <begin position="385"/>
        <end position="411"/>
    </location>
</feature>
<evidence type="ECO:0000259" key="3">
    <source>
        <dbReference type="Pfam" id="PF10145"/>
    </source>
</evidence>
<proteinExistence type="predicted"/>
<evidence type="ECO:0000313" key="5">
    <source>
        <dbReference type="Proteomes" id="UP000482578"/>
    </source>
</evidence>
<evidence type="ECO:0000256" key="1">
    <source>
        <dbReference type="ARBA" id="ARBA00022612"/>
    </source>
</evidence>
<dbReference type="InterPro" id="IPR010090">
    <property type="entry name" value="Phage_tape_meas"/>
</dbReference>
<dbReference type="PANTHER" id="PTHR37813:SF1">
    <property type="entry name" value="FELS-2 PROPHAGE PROTEIN"/>
    <property type="match status" value="1"/>
</dbReference>
<organism evidence="4 5">
    <name type="scientific">Crenobacter caeni</name>
    <dbReference type="NCBI Taxonomy" id="2705474"/>
    <lineage>
        <taxon>Bacteria</taxon>
        <taxon>Pseudomonadati</taxon>
        <taxon>Pseudomonadota</taxon>
        <taxon>Betaproteobacteria</taxon>
        <taxon>Neisseriales</taxon>
        <taxon>Neisseriaceae</taxon>
        <taxon>Crenobacter</taxon>
    </lineage>
</organism>